<comment type="caution">
    <text evidence="1">The sequence shown here is derived from an EMBL/GenBank/DDBJ whole genome shotgun (WGS) entry which is preliminary data.</text>
</comment>
<dbReference type="Proteomes" id="UP001178507">
    <property type="component" value="Unassembled WGS sequence"/>
</dbReference>
<keyword evidence="2" id="KW-1185">Reference proteome</keyword>
<dbReference type="AlphaFoldDB" id="A0AA36N7Y3"/>
<accession>A0AA36N7Y3</accession>
<evidence type="ECO:0000313" key="1">
    <source>
        <dbReference type="EMBL" id="CAJ1395914.1"/>
    </source>
</evidence>
<sequence length="227" mass="25976">MEQPWSQDETKPWASEGQGVGVLVEWQNKGFHSFGWLSPIHLPRDRDLRQSLHGGDLYVHCNDIQEPRLGAVYTFTLYNDYQGLGAQDCRARSVIRFAVPEQSMTCLKLPAEVKTVPNHLRHSLFYPELEERGVTLRRYLWDDPVKILELWGSPEAMIAAAEELGLLQLDELQVLLSPQIARRQPKESLRQLSEEDAPRVPAKCRWATSLEGGPTLRQRLVELLDLL</sequence>
<name>A0AA36N7Y3_9DINO</name>
<gene>
    <name evidence="1" type="ORF">EVOR1521_LOCUS20236</name>
</gene>
<evidence type="ECO:0000313" key="2">
    <source>
        <dbReference type="Proteomes" id="UP001178507"/>
    </source>
</evidence>
<organism evidence="1 2">
    <name type="scientific">Effrenium voratum</name>
    <dbReference type="NCBI Taxonomy" id="2562239"/>
    <lineage>
        <taxon>Eukaryota</taxon>
        <taxon>Sar</taxon>
        <taxon>Alveolata</taxon>
        <taxon>Dinophyceae</taxon>
        <taxon>Suessiales</taxon>
        <taxon>Symbiodiniaceae</taxon>
        <taxon>Effrenium</taxon>
    </lineage>
</organism>
<proteinExistence type="predicted"/>
<dbReference type="EMBL" id="CAUJNA010003214">
    <property type="protein sequence ID" value="CAJ1395914.1"/>
    <property type="molecule type" value="Genomic_DNA"/>
</dbReference>
<reference evidence="1" key="1">
    <citation type="submission" date="2023-08" db="EMBL/GenBank/DDBJ databases">
        <authorList>
            <person name="Chen Y."/>
            <person name="Shah S."/>
            <person name="Dougan E. K."/>
            <person name="Thang M."/>
            <person name="Chan C."/>
        </authorList>
    </citation>
    <scope>NUCLEOTIDE SEQUENCE</scope>
</reference>
<protein>
    <submittedName>
        <fullName evidence="1">Uncharacterized protein</fullName>
    </submittedName>
</protein>